<organism evidence="1">
    <name type="scientific">Parabacteroides merdae</name>
    <dbReference type="NCBI Taxonomy" id="46503"/>
    <lineage>
        <taxon>Bacteria</taxon>
        <taxon>Pseudomonadati</taxon>
        <taxon>Bacteroidota</taxon>
        <taxon>Bacteroidia</taxon>
        <taxon>Bacteroidales</taxon>
        <taxon>Tannerellaceae</taxon>
        <taxon>Parabacteroides</taxon>
    </lineage>
</organism>
<name>A0A6N3FT91_9BACT</name>
<reference evidence="1" key="1">
    <citation type="submission" date="2019-11" db="EMBL/GenBank/DDBJ databases">
        <authorList>
            <person name="Feng L."/>
        </authorList>
    </citation>
    <scope>NUCLEOTIDE SEQUENCE</scope>
    <source>
        <strain evidence="1">PmerdaeLFYP103</strain>
    </source>
</reference>
<gene>
    <name evidence="1" type="ORF">PMLFYP103_02571</name>
</gene>
<accession>A0A6N3FT91</accession>
<dbReference type="AlphaFoldDB" id="A0A6N3FT91"/>
<sequence>MFNKIVEFLFCADIIKTPKVFCLTFGVHYMTYFLLSNKSYPIYYLFISASIASNSGPMFRL</sequence>
<dbReference type="EMBL" id="CACRUV010000032">
    <property type="protein sequence ID" value="VYU55171.1"/>
    <property type="molecule type" value="Genomic_DNA"/>
</dbReference>
<protein>
    <submittedName>
        <fullName evidence="1">Uncharacterized protein</fullName>
    </submittedName>
</protein>
<evidence type="ECO:0000313" key="1">
    <source>
        <dbReference type="EMBL" id="VYU55171.1"/>
    </source>
</evidence>
<proteinExistence type="predicted"/>